<evidence type="ECO:0000313" key="2">
    <source>
        <dbReference type="Proteomes" id="UP001451606"/>
    </source>
</evidence>
<gene>
    <name evidence="1" type="ORF">OXIME_000886</name>
</gene>
<proteinExistence type="predicted"/>
<dbReference type="EMBL" id="CP133772">
    <property type="protein sequence ID" value="WYY00320.1"/>
    <property type="molecule type" value="Genomic_DNA"/>
</dbReference>
<dbReference type="GeneID" id="95967621"/>
<evidence type="ECO:0000313" key="1">
    <source>
        <dbReference type="EMBL" id="WYY00320.1"/>
    </source>
</evidence>
<dbReference type="AlphaFoldDB" id="A0AAX4NGM2"/>
<reference evidence="1 2" key="1">
    <citation type="submission" date="2023-09" db="EMBL/GenBank/DDBJ databases">
        <authorList>
            <person name="Golyshina O.V."/>
            <person name="Lunev E.A."/>
            <person name="Bargiela R."/>
            <person name="Gaines M.C."/>
            <person name="Daum B."/>
            <person name="Bale N.J."/>
            <person name="Koenen M."/>
            <person name="Sinninghe Damst J.S."/>
            <person name="Yakimov M."/>
            <person name="Golyshin P.N."/>
        </authorList>
    </citation>
    <scope>NUCLEOTIDE SEQUENCE [LARGE SCALE GENOMIC DNA]</scope>
    <source>
        <strain evidence="1 2">M1</strain>
    </source>
</reference>
<dbReference type="KEGG" id="omr:OXIME_000886"/>
<accession>A0AAX4NGM2</accession>
<organism evidence="1 2">
    <name type="scientific">Oxyplasma meridianum</name>
    <dbReference type="NCBI Taxonomy" id="3073602"/>
    <lineage>
        <taxon>Archaea</taxon>
        <taxon>Methanobacteriati</taxon>
        <taxon>Thermoplasmatota</taxon>
        <taxon>Thermoplasmata</taxon>
        <taxon>Thermoplasmatales</taxon>
        <taxon>Thermoplasmataceae</taxon>
        <taxon>Oxyplasma</taxon>
    </lineage>
</organism>
<dbReference type="Proteomes" id="UP001451606">
    <property type="component" value="Chromosome"/>
</dbReference>
<name>A0AAX4NGM2_9ARCH</name>
<keyword evidence="2" id="KW-1185">Reference proteome</keyword>
<dbReference type="RefSeq" id="WP_393970661.1">
    <property type="nucleotide sequence ID" value="NZ_CP133772.1"/>
</dbReference>
<sequence length="85" mass="10238">MDDYLDESIFLKEHDVTIKVIYRLNFDAEKFCGYSKIFKGIPEKEEESFEIYMENYECGMDRQKVMEKFNKLVEEVKTGKIDVEF</sequence>
<protein>
    <submittedName>
        <fullName evidence="1">Uncharacterized protein</fullName>
    </submittedName>
</protein>